<keyword evidence="4" id="KW-1185">Reference proteome</keyword>
<comment type="caution">
    <text evidence="3">The sequence shown here is derived from an EMBL/GenBank/DDBJ whole genome shotgun (WGS) entry which is preliminary data.</text>
</comment>
<evidence type="ECO:0000313" key="3">
    <source>
        <dbReference type="EMBL" id="RJX51451.1"/>
    </source>
</evidence>
<gene>
    <name evidence="3" type="ORF">DP106_01795</name>
</gene>
<organism evidence="3 4">
    <name type="scientific">Halonotius pteroides</name>
    <dbReference type="NCBI Taxonomy" id="268735"/>
    <lineage>
        <taxon>Archaea</taxon>
        <taxon>Methanobacteriati</taxon>
        <taxon>Methanobacteriota</taxon>
        <taxon>Stenosarchaea group</taxon>
        <taxon>Halobacteria</taxon>
        <taxon>Halobacteriales</taxon>
        <taxon>Haloferacaceae</taxon>
        <taxon>Halonotius</taxon>
    </lineage>
</organism>
<name>A0A3A6Q513_9EURY</name>
<dbReference type="InterPro" id="IPR013561">
    <property type="entry name" value="FilR1_middle_dom"/>
</dbReference>
<dbReference type="RefSeq" id="WP_120082913.1">
    <property type="nucleotide sequence ID" value="NZ_QMDW01000002.1"/>
</dbReference>
<dbReference type="OrthoDB" id="11410at2157"/>
<evidence type="ECO:0000259" key="1">
    <source>
        <dbReference type="Pfam" id="PF08350"/>
    </source>
</evidence>
<evidence type="ECO:0000259" key="2">
    <source>
        <dbReference type="Pfam" id="PF25213"/>
    </source>
</evidence>
<dbReference type="InterPro" id="IPR036390">
    <property type="entry name" value="WH_DNA-bd_sf"/>
</dbReference>
<dbReference type="EMBL" id="QMDW01000002">
    <property type="protein sequence ID" value="RJX51451.1"/>
    <property type="molecule type" value="Genomic_DNA"/>
</dbReference>
<dbReference type="Pfam" id="PF08350">
    <property type="entry name" value="FilR1_middle"/>
    <property type="match status" value="1"/>
</dbReference>
<feature type="domain" description="Methanogenesis regulatory protein FilR1 middle" evidence="1">
    <location>
        <begin position="121"/>
        <end position="250"/>
    </location>
</feature>
<protein>
    <submittedName>
        <fullName evidence="3">Uncharacterized protein</fullName>
    </submittedName>
</protein>
<dbReference type="SUPFAM" id="SSF46785">
    <property type="entry name" value="Winged helix' DNA-binding domain"/>
    <property type="match status" value="1"/>
</dbReference>
<dbReference type="InterPro" id="IPR057527">
    <property type="entry name" value="HVO_A0261-like_N"/>
</dbReference>
<dbReference type="Pfam" id="PF25213">
    <property type="entry name" value="HVO_A0261_N"/>
    <property type="match status" value="1"/>
</dbReference>
<dbReference type="AlphaFoldDB" id="A0A3A6Q513"/>
<dbReference type="Proteomes" id="UP000281564">
    <property type="component" value="Unassembled WGS sequence"/>
</dbReference>
<reference evidence="3 4" key="1">
    <citation type="submission" date="2018-06" db="EMBL/GenBank/DDBJ databases">
        <title>Halonotius sp. F13-13 a new haloarchaeeon isolated from a solar saltern from Isla Cristina, Huelva, Spain.</title>
        <authorList>
            <person name="Duran-Viseras A."/>
            <person name="Sanchez-Porro C."/>
            <person name="Ventosa A."/>
        </authorList>
    </citation>
    <scope>NUCLEOTIDE SEQUENCE [LARGE SCALE GENOMIC DNA]</scope>
    <source>
        <strain evidence="3 4">CECT 7525</strain>
    </source>
</reference>
<feature type="domain" description="HVO-A0261-like N-terminal" evidence="2">
    <location>
        <begin position="15"/>
        <end position="85"/>
    </location>
</feature>
<proteinExistence type="predicted"/>
<sequence>MPRSASLDLADVLLKRCECLRALSNQPQAKRELVESLDIPRSTLDDIVRDLEHADLVEYLDGEWQPTPLGQCTFNHHTRYKEGLESLTDAAPVINELPRTTPVDRHFLIDAEVHIATAPVPDDVIQILLNAVESATHIRGITALAMSGYADSFYRHATAGSDAQLELVLQPEIFERLRTINPNQTDNVLSDENTTLYHGDVPVSFSLWISDENHAGIIVHTDQSVKGIIINDTDDALDWATDQYNRVREDAELISKL</sequence>
<accession>A0A3A6Q513</accession>
<evidence type="ECO:0000313" key="4">
    <source>
        <dbReference type="Proteomes" id="UP000281564"/>
    </source>
</evidence>